<organism evidence="1 2">
    <name type="scientific">Miscanthus lutarioriparius</name>
    <dbReference type="NCBI Taxonomy" id="422564"/>
    <lineage>
        <taxon>Eukaryota</taxon>
        <taxon>Viridiplantae</taxon>
        <taxon>Streptophyta</taxon>
        <taxon>Embryophyta</taxon>
        <taxon>Tracheophyta</taxon>
        <taxon>Spermatophyta</taxon>
        <taxon>Magnoliopsida</taxon>
        <taxon>Liliopsida</taxon>
        <taxon>Poales</taxon>
        <taxon>Poaceae</taxon>
        <taxon>PACMAD clade</taxon>
        <taxon>Panicoideae</taxon>
        <taxon>Andropogonodae</taxon>
        <taxon>Andropogoneae</taxon>
        <taxon>Saccharinae</taxon>
        <taxon>Miscanthus</taxon>
    </lineage>
</organism>
<dbReference type="EMBL" id="CAJGYO010000015">
    <property type="protein sequence ID" value="CAD6270396.1"/>
    <property type="molecule type" value="Genomic_DNA"/>
</dbReference>
<evidence type="ECO:0000313" key="1">
    <source>
        <dbReference type="EMBL" id="CAD6270396.1"/>
    </source>
</evidence>
<dbReference type="AlphaFoldDB" id="A0A811RJ13"/>
<keyword evidence="2" id="KW-1185">Reference proteome</keyword>
<gene>
    <name evidence="1" type="ORF">NCGR_LOCUS53688</name>
</gene>
<dbReference type="Proteomes" id="UP000604825">
    <property type="component" value="Unassembled WGS sequence"/>
</dbReference>
<reference evidence="1" key="1">
    <citation type="submission" date="2020-10" db="EMBL/GenBank/DDBJ databases">
        <authorList>
            <person name="Han B."/>
            <person name="Lu T."/>
            <person name="Zhao Q."/>
            <person name="Huang X."/>
            <person name="Zhao Y."/>
        </authorList>
    </citation>
    <scope>NUCLEOTIDE SEQUENCE</scope>
</reference>
<proteinExistence type="predicted"/>
<accession>A0A811RJ13</accession>
<protein>
    <submittedName>
        <fullName evidence="1">Uncharacterized protein</fullName>
    </submittedName>
</protein>
<sequence length="170" mass="18138">MTAWPAGRGPEALCVRSARVVVDELVERLRLRVRVLHKPQVLEQHDLAADDGARRSAGAVDEGLEQQVAHELLGDEVTVARLADVHRVQALGHLVRAVERRRAAALVAGSETMAPSWPSPPSPLAGGARAMWLDECHLLSTAAWPAHPGSVAATTTARFQTTVATQTASV</sequence>
<evidence type="ECO:0000313" key="2">
    <source>
        <dbReference type="Proteomes" id="UP000604825"/>
    </source>
</evidence>
<name>A0A811RJ13_9POAL</name>
<comment type="caution">
    <text evidence="1">The sequence shown here is derived from an EMBL/GenBank/DDBJ whole genome shotgun (WGS) entry which is preliminary data.</text>
</comment>